<dbReference type="InterPro" id="IPR013830">
    <property type="entry name" value="SGNH_hydro"/>
</dbReference>
<evidence type="ECO:0000313" key="6">
    <source>
        <dbReference type="Proteomes" id="UP000556084"/>
    </source>
</evidence>
<evidence type="ECO:0000256" key="2">
    <source>
        <dbReference type="PIRSR" id="PIRSR637460-2"/>
    </source>
</evidence>
<sequence length="289" mass="30626">MRHTTRHATVVTAALLAVWTGGPALAGSPAPSDEPVRYVAMGDSAASAAGVPDQTSLKCLRSNNNYPHLLARHIHPAAFTDVTCSGATAAQLSDQLAALTPDTTLVTLTIGANDARVVDVLEYCSALGLAHPQGAPCRDHYRRDGHDEVLQRIVDVGPAVATAVDEVHRRAPQAHVLVTGYVRFAPTGVPAADGPRDPACRLRETFADGDLAYLGLVERRLDAVLGRAARTHGADFVDNHPASNGHDICAPDGVRWSEGLVPTRPTAPFHPNALGEQAMAREVYARLHH</sequence>
<keyword evidence="3" id="KW-0732">Signal</keyword>
<dbReference type="GO" id="GO:0019433">
    <property type="term" value="P:triglyceride catabolic process"/>
    <property type="evidence" value="ECO:0007669"/>
    <property type="project" value="TreeGrafter"/>
</dbReference>
<evidence type="ECO:0000259" key="4">
    <source>
        <dbReference type="Pfam" id="PF13472"/>
    </source>
</evidence>
<dbReference type="InterPro" id="IPR037460">
    <property type="entry name" value="SEST-like"/>
</dbReference>
<feature type="chain" id="PRO_5031495645" evidence="3">
    <location>
        <begin position="27"/>
        <end position="289"/>
    </location>
</feature>
<dbReference type="AlphaFoldDB" id="A0A7W7LQR2"/>
<dbReference type="GO" id="GO:0004806">
    <property type="term" value="F:triacylglycerol lipase activity"/>
    <property type="evidence" value="ECO:0007669"/>
    <property type="project" value="TreeGrafter"/>
</dbReference>
<dbReference type="SUPFAM" id="SSF52266">
    <property type="entry name" value="SGNH hydrolase"/>
    <property type="match status" value="1"/>
</dbReference>
<dbReference type="PANTHER" id="PTHR37981:SF1">
    <property type="entry name" value="SGNH HYDROLASE-TYPE ESTERASE DOMAIN-CONTAINING PROTEIN"/>
    <property type="match status" value="1"/>
</dbReference>
<dbReference type="InterPro" id="IPR036514">
    <property type="entry name" value="SGNH_hydro_sf"/>
</dbReference>
<feature type="active site" description="Nucleophile" evidence="1">
    <location>
        <position position="44"/>
    </location>
</feature>
<feature type="signal peptide" evidence="3">
    <location>
        <begin position="1"/>
        <end position="26"/>
    </location>
</feature>
<reference evidence="5 6" key="1">
    <citation type="submission" date="2020-08" db="EMBL/GenBank/DDBJ databases">
        <title>Genomic Encyclopedia of Type Strains, Phase III (KMG-III): the genomes of soil and plant-associated and newly described type strains.</title>
        <authorList>
            <person name="Whitman W."/>
        </authorList>
    </citation>
    <scope>NUCLEOTIDE SEQUENCE [LARGE SCALE GENOMIC DNA]</scope>
    <source>
        <strain evidence="5 6">CECT 3266</strain>
    </source>
</reference>
<accession>A0A7W7LQR2</accession>
<gene>
    <name evidence="5" type="ORF">FHS39_003296</name>
</gene>
<dbReference type="EMBL" id="JACHJH010000004">
    <property type="protein sequence ID" value="MBB4894262.1"/>
    <property type="molecule type" value="Genomic_DNA"/>
</dbReference>
<dbReference type="Proteomes" id="UP000556084">
    <property type="component" value="Unassembled WGS sequence"/>
</dbReference>
<organism evidence="5 6">
    <name type="scientific">Streptomyces olivoverticillatus</name>
    <dbReference type="NCBI Taxonomy" id="66427"/>
    <lineage>
        <taxon>Bacteria</taxon>
        <taxon>Bacillati</taxon>
        <taxon>Actinomycetota</taxon>
        <taxon>Actinomycetes</taxon>
        <taxon>Kitasatosporales</taxon>
        <taxon>Streptomycetaceae</taxon>
        <taxon>Streptomyces</taxon>
    </lineage>
</organism>
<dbReference type="Gene3D" id="3.40.50.1110">
    <property type="entry name" value="SGNH hydrolase"/>
    <property type="match status" value="1"/>
</dbReference>
<dbReference type="RefSeq" id="WP_184350068.1">
    <property type="nucleotide sequence ID" value="NZ_JACHJH010000004.1"/>
</dbReference>
<feature type="disulfide bond" evidence="2">
    <location>
        <begin position="124"/>
        <end position="137"/>
    </location>
</feature>
<dbReference type="CDD" id="cd01823">
    <property type="entry name" value="SEST_like"/>
    <property type="match status" value="1"/>
</dbReference>
<evidence type="ECO:0000256" key="1">
    <source>
        <dbReference type="PIRSR" id="PIRSR637460-1"/>
    </source>
</evidence>
<keyword evidence="2" id="KW-1015">Disulfide bond</keyword>
<feature type="disulfide bond" evidence="2">
    <location>
        <begin position="59"/>
        <end position="84"/>
    </location>
</feature>
<comment type="caution">
    <text evidence="5">The sequence shown here is derived from an EMBL/GenBank/DDBJ whole genome shotgun (WGS) entry which is preliminary data.</text>
</comment>
<protein>
    <submittedName>
        <fullName evidence="5">Lysophospholipase L1-like esterase</fullName>
    </submittedName>
</protein>
<feature type="active site" evidence="1">
    <location>
        <position position="270"/>
    </location>
</feature>
<keyword evidence="6" id="KW-1185">Reference proteome</keyword>
<name>A0A7W7LQR2_9ACTN</name>
<feature type="domain" description="SGNH hydrolase-type esterase" evidence="4">
    <location>
        <begin position="40"/>
        <end position="278"/>
    </location>
</feature>
<evidence type="ECO:0000313" key="5">
    <source>
        <dbReference type="EMBL" id="MBB4894262.1"/>
    </source>
</evidence>
<proteinExistence type="predicted"/>
<dbReference type="Pfam" id="PF13472">
    <property type="entry name" value="Lipase_GDSL_2"/>
    <property type="match status" value="1"/>
</dbReference>
<evidence type="ECO:0000256" key="3">
    <source>
        <dbReference type="SAM" id="SignalP"/>
    </source>
</evidence>
<dbReference type="PANTHER" id="PTHR37981">
    <property type="entry name" value="LIPASE 2"/>
    <property type="match status" value="1"/>
</dbReference>